<organism evidence="4 5">
    <name type="scientific">Sulfurirhabdus autotrophica</name>
    <dbReference type="NCBI Taxonomy" id="1706046"/>
    <lineage>
        <taxon>Bacteria</taxon>
        <taxon>Pseudomonadati</taxon>
        <taxon>Pseudomonadota</taxon>
        <taxon>Betaproteobacteria</taxon>
        <taxon>Nitrosomonadales</taxon>
        <taxon>Sulfuricellaceae</taxon>
        <taxon>Sulfurirhabdus</taxon>
    </lineage>
</organism>
<dbReference type="InterPro" id="IPR042072">
    <property type="entry name" value="DsrC-like_C"/>
</dbReference>
<dbReference type="Gene3D" id="1.10.10.370">
    <property type="entry name" value="DsrC-like protein, C-terminal domain"/>
    <property type="match status" value="2"/>
</dbReference>
<sequence>MSSQFDSAKHSDALKKVKLTSSGRLESLSEWNKEIAIMLAEKEGLELKPAHWEILNLLRAYYTEYNISPIKKLLKKEISEKLPDGEIKSSDAYLENLFPNGVLTQGTKIAGLPVPMLDAEIEGMHVITRKKSKAVPAKEVSHFVGTFEFEKEVFSVTEKGNLVNLADWNERLAEFMASKEHIRLTPDHWEVINYLRKFYFNYGITPMVRLLMKHMRRELGEGKSSHDYLYHLFPGGPSRQGSRIAGLPEPQGCIDN</sequence>
<evidence type="ECO:0000256" key="3">
    <source>
        <dbReference type="ARBA" id="ARBA00022490"/>
    </source>
</evidence>
<dbReference type="RefSeq" id="WP_124947638.1">
    <property type="nucleotide sequence ID" value="NZ_BHVT01000073.1"/>
</dbReference>
<gene>
    <name evidence="4" type="ORF">EDC63_101395</name>
</gene>
<reference evidence="4 5" key="1">
    <citation type="submission" date="2019-03" db="EMBL/GenBank/DDBJ databases">
        <title>Genomic Encyclopedia of Type Strains, Phase IV (KMG-IV): sequencing the most valuable type-strain genomes for metagenomic binning, comparative biology and taxonomic classification.</title>
        <authorList>
            <person name="Goeker M."/>
        </authorList>
    </citation>
    <scope>NUCLEOTIDE SEQUENCE [LARGE SCALE GENOMIC DNA]</scope>
    <source>
        <strain evidence="4 5">DSM 100309</strain>
    </source>
</reference>
<comment type="caution">
    <text evidence="4">The sequence shown here is derived from an EMBL/GenBank/DDBJ whole genome shotgun (WGS) entry which is preliminary data.</text>
</comment>
<dbReference type="GO" id="GO:0005737">
    <property type="term" value="C:cytoplasm"/>
    <property type="evidence" value="ECO:0007669"/>
    <property type="project" value="UniProtKB-SubCell"/>
</dbReference>
<dbReference type="InterPro" id="IPR007453">
    <property type="entry name" value="DsrC/TusE"/>
</dbReference>
<evidence type="ECO:0000313" key="4">
    <source>
        <dbReference type="EMBL" id="TCV90422.1"/>
    </source>
</evidence>
<dbReference type="OrthoDB" id="9786347at2"/>
<dbReference type="InterPro" id="IPR025526">
    <property type="entry name" value="DsrC-like_dom_sf"/>
</dbReference>
<dbReference type="EMBL" id="SMCO01000001">
    <property type="protein sequence ID" value="TCV90422.1"/>
    <property type="molecule type" value="Genomic_DNA"/>
</dbReference>
<evidence type="ECO:0000313" key="5">
    <source>
        <dbReference type="Proteomes" id="UP000295367"/>
    </source>
</evidence>
<comment type="similarity">
    <text evidence="2">Belongs to the DsrC/TusE family.</text>
</comment>
<keyword evidence="5" id="KW-1185">Reference proteome</keyword>
<name>A0A4R3YEV4_9PROT</name>
<evidence type="ECO:0000256" key="1">
    <source>
        <dbReference type="ARBA" id="ARBA00004496"/>
    </source>
</evidence>
<keyword evidence="3" id="KW-0963">Cytoplasm</keyword>
<accession>A0A4R3YEV4</accession>
<dbReference type="GO" id="GO:0002143">
    <property type="term" value="P:tRNA wobble position uridine thiolation"/>
    <property type="evidence" value="ECO:0007669"/>
    <property type="project" value="TreeGrafter"/>
</dbReference>
<dbReference type="NCBIfam" id="TIGR03342">
    <property type="entry name" value="dsrC_tusE_dsvC"/>
    <property type="match status" value="2"/>
</dbReference>
<dbReference type="SUPFAM" id="SSF69721">
    <property type="entry name" value="DsrC, the gamma subunit of dissimilatory sulfite reductase"/>
    <property type="match status" value="2"/>
</dbReference>
<comment type="subcellular location">
    <subcellularLocation>
        <location evidence="1">Cytoplasm</location>
    </subcellularLocation>
</comment>
<dbReference type="Pfam" id="PF04358">
    <property type="entry name" value="DsrC"/>
    <property type="match status" value="2"/>
</dbReference>
<dbReference type="Proteomes" id="UP000295367">
    <property type="component" value="Unassembled WGS sequence"/>
</dbReference>
<dbReference type="Gene3D" id="3.30.1420.10">
    <property type="match status" value="2"/>
</dbReference>
<dbReference type="PANTHER" id="PTHR37010:SF1">
    <property type="entry name" value="SULFURTRANSFERASE TUSE"/>
    <property type="match status" value="1"/>
</dbReference>
<evidence type="ECO:0000256" key="2">
    <source>
        <dbReference type="ARBA" id="ARBA00005718"/>
    </source>
</evidence>
<dbReference type="InterPro" id="IPR043163">
    <property type="entry name" value="DsrC-like_N"/>
</dbReference>
<protein>
    <submittedName>
        <fullName evidence="4">tRNA 2-thiouridine synthesizing protein E</fullName>
    </submittedName>
</protein>
<dbReference type="PANTHER" id="PTHR37010">
    <property type="entry name" value="SULFURTRANSFERASE TUSE"/>
    <property type="match status" value="1"/>
</dbReference>
<proteinExistence type="inferred from homology"/>
<dbReference type="GO" id="GO:0097163">
    <property type="term" value="F:sulfur carrier activity"/>
    <property type="evidence" value="ECO:0007669"/>
    <property type="project" value="TreeGrafter"/>
</dbReference>
<dbReference type="AlphaFoldDB" id="A0A4R3YEV4"/>